<sequence length="281" mass="32303">MSLRLDTKEGYWTIMSVCAPQVGCPEHDKDKFYFTHVEAIRSVQGDGLFICSRGHKRARGELQKMIGKVYRKLKRLAKAAVAKSAEINALYETRGEKFATRLAKARHRACVDIRVIKTMKSFDSRVLRKPSRSEKDISLVRTVLYADDIALLAHSREQQQKMVRLWQAAFADNSLQLNVRKTKFISCEQCTELPRNGCQGKVIEKVEEFRYLGSDLVEEGSVDQAVRARISAAWLKRKDSAVFLCDRRWACGWTRWDNARKEDVRALMKTAAIQLKMREKA</sequence>
<accession>A0A3P7WMG6</accession>
<reference evidence="2 3" key="1">
    <citation type="submission" date="2018-11" db="EMBL/GenBank/DDBJ databases">
        <authorList>
            <consortium name="Pathogen Informatics"/>
        </authorList>
    </citation>
    <scope>NUCLEOTIDE SEQUENCE [LARGE SCALE GENOMIC DNA]</scope>
</reference>
<protein>
    <submittedName>
        <fullName evidence="4">Reverse transcriptase domain-containing protein</fullName>
    </submittedName>
</protein>
<proteinExistence type="predicted"/>
<dbReference type="PANTHER" id="PTHR47027:SF20">
    <property type="entry name" value="REVERSE TRANSCRIPTASE-LIKE PROTEIN WITH RNA-DIRECTED DNA POLYMERASE DOMAIN"/>
    <property type="match status" value="1"/>
</dbReference>
<organism evidence="3 4">
    <name type="scientific">Heligmosomoides polygyrus</name>
    <name type="common">Parasitic roundworm</name>
    <dbReference type="NCBI Taxonomy" id="6339"/>
    <lineage>
        <taxon>Eukaryota</taxon>
        <taxon>Metazoa</taxon>
        <taxon>Ecdysozoa</taxon>
        <taxon>Nematoda</taxon>
        <taxon>Chromadorea</taxon>
        <taxon>Rhabditida</taxon>
        <taxon>Rhabditina</taxon>
        <taxon>Rhabditomorpha</taxon>
        <taxon>Strongyloidea</taxon>
        <taxon>Heligmosomidae</taxon>
        <taxon>Heligmosomoides</taxon>
    </lineage>
</organism>
<gene>
    <name evidence="2" type="ORF">HPBE_LOCUS4731</name>
</gene>
<dbReference type="InterPro" id="IPR000477">
    <property type="entry name" value="RT_dom"/>
</dbReference>
<dbReference type="Pfam" id="PF00078">
    <property type="entry name" value="RVT_1"/>
    <property type="match status" value="1"/>
</dbReference>
<dbReference type="AlphaFoldDB" id="A0A183FED6"/>
<reference evidence="4" key="2">
    <citation type="submission" date="2019-09" db="UniProtKB">
        <authorList>
            <consortium name="WormBaseParasite"/>
        </authorList>
    </citation>
    <scope>IDENTIFICATION</scope>
</reference>
<evidence type="ECO:0000313" key="4">
    <source>
        <dbReference type="WBParaSite" id="HPBE_0000473001-mRNA-1"/>
    </source>
</evidence>
<evidence type="ECO:0000313" key="3">
    <source>
        <dbReference type="Proteomes" id="UP000050761"/>
    </source>
</evidence>
<dbReference type="PANTHER" id="PTHR47027">
    <property type="entry name" value="REVERSE TRANSCRIPTASE DOMAIN-CONTAINING PROTEIN"/>
    <property type="match status" value="1"/>
</dbReference>
<dbReference type="EMBL" id="UZAH01025356">
    <property type="protein sequence ID" value="VDO62221.1"/>
    <property type="molecule type" value="Genomic_DNA"/>
</dbReference>
<dbReference type="WBParaSite" id="HPBE_0000473001-mRNA-1">
    <property type="protein sequence ID" value="HPBE_0000473001-mRNA-1"/>
    <property type="gene ID" value="HPBE_0000473001"/>
</dbReference>
<feature type="domain" description="Reverse transcriptase" evidence="1">
    <location>
        <begin position="135"/>
        <end position="214"/>
    </location>
</feature>
<name>A0A183FED6_HELPZ</name>
<evidence type="ECO:0000313" key="2">
    <source>
        <dbReference type="EMBL" id="VDO62221.1"/>
    </source>
</evidence>
<keyword evidence="3" id="KW-1185">Reference proteome</keyword>
<evidence type="ECO:0000259" key="1">
    <source>
        <dbReference type="Pfam" id="PF00078"/>
    </source>
</evidence>
<accession>A0A183FED6</accession>
<dbReference type="OrthoDB" id="425681at2759"/>
<dbReference type="Proteomes" id="UP000050761">
    <property type="component" value="Unassembled WGS sequence"/>
</dbReference>